<keyword evidence="2" id="KW-1185">Reference proteome</keyword>
<accession>A0A1I7NTG0</accession>
<organism evidence="1 2">
    <name type="scientific">Hyphomicrobium facile</name>
    <dbReference type="NCBI Taxonomy" id="51670"/>
    <lineage>
        <taxon>Bacteria</taxon>
        <taxon>Pseudomonadati</taxon>
        <taxon>Pseudomonadota</taxon>
        <taxon>Alphaproteobacteria</taxon>
        <taxon>Hyphomicrobiales</taxon>
        <taxon>Hyphomicrobiaceae</taxon>
        <taxon>Hyphomicrobium</taxon>
    </lineage>
</organism>
<dbReference type="EMBL" id="FPCH01000003">
    <property type="protein sequence ID" value="SFV37900.1"/>
    <property type="molecule type" value="Genomic_DNA"/>
</dbReference>
<evidence type="ECO:0000313" key="1">
    <source>
        <dbReference type="EMBL" id="SFV37900.1"/>
    </source>
</evidence>
<dbReference type="Proteomes" id="UP000199423">
    <property type="component" value="Unassembled WGS sequence"/>
</dbReference>
<reference evidence="2" key="1">
    <citation type="submission" date="2016-10" db="EMBL/GenBank/DDBJ databases">
        <authorList>
            <person name="Varghese N."/>
            <person name="Submissions S."/>
        </authorList>
    </citation>
    <scope>NUCLEOTIDE SEQUENCE [LARGE SCALE GENOMIC DNA]</scope>
    <source>
        <strain evidence="2">DSM 1565</strain>
    </source>
</reference>
<dbReference type="AlphaFoldDB" id="A0A1I7NTG0"/>
<evidence type="ECO:0000313" key="2">
    <source>
        <dbReference type="Proteomes" id="UP000199423"/>
    </source>
</evidence>
<protein>
    <submittedName>
        <fullName evidence="1">Uncharacterized protein</fullName>
    </submittedName>
</protein>
<gene>
    <name evidence="1" type="ORF">SAMN04488557_3394</name>
</gene>
<dbReference type="STRING" id="51670.SAMN04488557_3394"/>
<sequence length="133" mass="14689">MAYALRFSSGLLGTDITRSTEPVPAPDLSKRGVVAFRKRSLRSVEFECGQTPKEVLSGAFKNLRRAASTTSSMRMSRRFARTSDDGRHAYQEADPWVSAKTEDWAWRPIGDVALTVMRSAALSAAVAKLRLPQ</sequence>
<proteinExistence type="predicted"/>
<name>A0A1I7NTG0_9HYPH</name>